<evidence type="ECO:0000313" key="3">
    <source>
        <dbReference type="EMBL" id="ODN01703.1"/>
    </source>
</evidence>
<evidence type="ECO:0000256" key="1">
    <source>
        <dbReference type="SAM" id="Phobius"/>
    </source>
</evidence>
<dbReference type="InterPro" id="IPR013783">
    <property type="entry name" value="Ig-like_fold"/>
</dbReference>
<proteinExistence type="predicted"/>
<keyword evidence="1" id="KW-0472">Membrane</keyword>
<dbReference type="InterPro" id="IPR036179">
    <property type="entry name" value="Ig-like_dom_sf"/>
</dbReference>
<sequence length="144" mass="16241">MGSLHMERQLKGPFFTQEPPSRVDFLNEIGARIICRADGYPKPQIHWQGSDNKIVTNVENFRTVLINSTLILLPFKPAAYRQDIHSASMRCVASNAVGAIRSRDIQVRAGKTLFFGIFPFIIFSFIVFANSGYELESLVRCSVM</sequence>
<keyword evidence="4" id="KW-1185">Reference proteome</keyword>
<dbReference type="Proteomes" id="UP000094527">
    <property type="component" value="Unassembled WGS sequence"/>
</dbReference>
<dbReference type="Gene3D" id="2.60.40.10">
    <property type="entry name" value="Immunoglobulins"/>
    <property type="match status" value="1"/>
</dbReference>
<dbReference type="SUPFAM" id="SSF48726">
    <property type="entry name" value="Immunoglobulin"/>
    <property type="match status" value="1"/>
</dbReference>
<protein>
    <submittedName>
        <fullName evidence="3">Down syndrome cell adhesion molecule-like protein Dscam2</fullName>
    </submittedName>
</protein>
<keyword evidence="1" id="KW-0812">Transmembrane</keyword>
<keyword evidence="1" id="KW-1133">Transmembrane helix</keyword>
<feature type="transmembrane region" description="Helical" evidence="1">
    <location>
        <begin position="113"/>
        <end position="133"/>
    </location>
</feature>
<dbReference type="AlphaFoldDB" id="A0A1D2N8W9"/>
<organism evidence="3 4">
    <name type="scientific">Orchesella cincta</name>
    <name type="common">Springtail</name>
    <name type="synonym">Podura cincta</name>
    <dbReference type="NCBI Taxonomy" id="48709"/>
    <lineage>
        <taxon>Eukaryota</taxon>
        <taxon>Metazoa</taxon>
        <taxon>Ecdysozoa</taxon>
        <taxon>Arthropoda</taxon>
        <taxon>Hexapoda</taxon>
        <taxon>Collembola</taxon>
        <taxon>Entomobryomorpha</taxon>
        <taxon>Entomobryoidea</taxon>
        <taxon>Orchesellidae</taxon>
        <taxon>Orchesellinae</taxon>
        <taxon>Orchesella</taxon>
    </lineage>
</organism>
<evidence type="ECO:0000313" key="4">
    <source>
        <dbReference type="Proteomes" id="UP000094527"/>
    </source>
</evidence>
<accession>A0A1D2N8W9</accession>
<comment type="caution">
    <text evidence="3">The sequence shown here is derived from an EMBL/GenBank/DDBJ whole genome shotgun (WGS) entry which is preliminary data.</text>
</comment>
<reference evidence="3 4" key="1">
    <citation type="journal article" date="2016" name="Genome Biol. Evol.">
        <title>Gene Family Evolution Reflects Adaptation to Soil Environmental Stressors in the Genome of the Collembolan Orchesella cincta.</title>
        <authorList>
            <person name="Faddeeva-Vakhrusheva A."/>
            <person name="Derks M.F."/>
            <person name="Anvar S.Y."/>
            <person name="Agamennone V."/>
            <person name="Suring W."/>
            <person name="Smit S."/>
            <person name="van Straalen N.M."/>
            <person name="Roelofs D."/>
        </authorList>
    </citation>
    <scope>NUCLEOTIDE SEQUENCE [LARGE SCALE GENOMIC DNA]</scope>
    <source>
        <tissue evidence="3">Mixed pool</tissue>
    </source>
</reference>
<name>A0A1D2N8W9_ORCCI</name>
<dbReference type="STRING" id="48709.A0A1D2N8W9"/>
<gene>
    <name evidence="3" type="ORF">Ocin01_04982</name>
</gene>
<feature type="domain" description="Ig-like" evidence="2">
    <location>
        <begin position="13"/>
        <end position="106"/>
    </location>
</feature>
<dbReference type="PROSITE" id="PS50835">
    <property type="entry name" value="IG_LIKE"/>
    <property type="match status" value="1"/>
</dbReference>
<dbReference type="OMA" id="HELFASM"/>
<dbReference type="InterPro" id="IPR007110">
    <property type="entry name" value="Ig-like_dom"/>
</dbReference>
<dbReference type="EMBL" id="LJIJ01000143">
    <property type="protein sequence ID" value="ODN01703.1"/>
    <property type="molecule type" value="Genomic_DNA"/>
</dbReference>
<dbReference type="OrthoDB" id="5969272at2759"/>
<evidence type="ECO:0000259" key="2">
    <source>
        <dbReference type="PROSITE" id="PS50835"/>
    </source>
</evidence>